<accession>A0A8J3NCQ3</accession>
<dbReference type="SUPFAM" id="SSF49879">
    <property type="entry name" value="SMAD/FHA domain"/>
    <property type="match status" value="1"/>
</dbReference>
<protein>
    <recommendedName>
        <fullName evidence="2">FHA domain-containing protein</fullName>
    </recommendedName>
</protein>
<evidence type="ECO:0000259" key="2">
    <source>
        <dbReference type="PROSITE" id="PS50006"/>
    </source>
</evidence>
<organism evidence="3 4">
    <name type="scientific">Actinocatenispora rupis</name>
    <dbReference type="NCBI Taxonomy" id="519421"/>
    <lineage>
        <taxon>Bacteria</taxon>
        <taxon>Bacillati</taxon>
        <taxon>Actinomycetota</taxon>
        <taxon>Actinomycetes</taxon>
        <taxon>Micromonosporales</taxon>
        <taxon>Micromonosporaceae</taxon>
        <taxon>Actinocatenispora</taxon>
    </lineage>
</organism>
<feature type="domain" description="FHA" evidence="2">
    <location>
        <begin position="51"/>
        <end position="109"/>
    </location>
</feature>
<dbReference type="EMBL" id="BOMB01000017">
    <property type="protein sequence ID" value="GID12140.1"/>
    <property type="molecule type" value="Genomic_DNA"/>
</dbReference>
<dbReference type="InterPro" id="IPR000253">
    <property type="entry name" value="FHA_dom"/>
</dbReference>
<dbReference type="PROSITE" id="PS50006">
    <property type="entry name" value="FHA_DOMAIN"/>
    <property type="match status" value="1"/>
</dbReference>
<name>A0A8J3NCQ3_9ACTN</name>
<dbReference type="AlphaFoldDB" id="A0A8J3NCQ3"/>
<reference evidence="3" key="1">
    <citation type="submission" date="2021-01" db="EMBL/GenBank/DDBJ databases">
        <title>Whole genome shotgun sequence of Actinocatenispora rupis NBRC 107355.</title>
        <authorList>
            <person name="Komaki H."/>
            <person name="Tamura T."/>
        </authorList>
    </citation>
    <scope>NUCLEOTIDE SEQUENCE</scope>
    <source>
        <strain evidence="3">NBRC 107355</strain>
    </source>
</reference>
<dbReference type="InterPro" id="IPR008984">
    <property type="entry name" value="SMAD_FHA_dom_sf"/>
</dbReference>
<keyword evidence="1" id="KW-0597">Phosphoprotein</keyword>
<proteinExistence type="predicted"/>
<comment type="caution">
    <text evidence="3">The sequence shown here is derived from an EMBL/GenBank/DDBJ whole genome shotgun (WGS) entry which is preliminary data.</text>
</comment>
<keyword evidence="4" id="KW-1185">Reference proteome</keyword>
<dbReference type="Proteomes" id="UP000612808">
    <property type="component" value="Unassembled WGS sequence"/>
</dbReference>
<sequence>MHGMGDSDFIPQVLPASTPSLAHGVPTAPPGTIFVLGADGGYAVPPRRFSLYFGRGTDDVHVTVGGDDPYVSRLQGRLVCDGHDWWVRNEGRLPIQLPGDSLLLSGHELLMDPGYTPLLIGSPRRRTHLLEVHVVAPAAVDAAVGPRTPTRSPDGHDLSPVERLVLAALAQRYLRQERYPQPVSWKQVADDLNAATPGRTWTRKAAEHVVGRVRERLAATVPGVLRDDGVGEPVGNTLNHNLIQALLRSATLLPADLHLLTPPA</sequence>
<dbReference type="CDD" id="cd00060">
    <property type="entry name" value="FHA"/>
    <property type="match status" value="1"/>
</dbReference>
<gene>
    <name evidence="3" type="ORF">Aru02nite_30290</name>
</gene>
<evidence type="ECO:0000313" key="4">
    <source>
        <dbReference type="Proteomes" id="UP000612808"/>
    </source>
</evidence>
<evidence type="ECO:0000313" key="3">
    <source>
        <dbReference type="EMBL" id="GID12140.1"/>
    </source>
</evidence>
<evidence type="ECO:0000256" key="1">
    <source>
        <dbReference type="ARBA" id="ARBA00022553"/>
    </source>
</evidence>